<keyword evidence="3" id="KW-1185">Reference proteome</keyword>
<dbReference type="PANTHER" id="PTHR23150">
    <property type="entry name" value="SULFATASE MODIFYING FACTOR 1, 2"/>
    <property type="match status" value="1"/>
</dbReference>
<evidence type="ECO:0000313" key="2">
    <source>
        <dbReference type="EMBL" id="MFC5912987.1"/>
    </source>
</evidence>
<accession>A0ABW1GGD4</accession>
<dbReference type="InterPro" id="IPR005532">
    <property type="entry name" value="SUMF_dom"/>
</dbReference>
<name>A0ABW1GGD4_9ACTN</name>
<dbReference type="Gene3D" id="3.90.1580.10">
    <property type="entry name" value="paralog of FGE (formylglycine-generating enzyme)"/>
    <property type="match status" value="1"/>
</dbReference>
<evidence type="ECO:0000313" key="3">
    <source>
        <dbReference type="Proteomes" id="UP001596200"/>
    </source>
</evidence>
<dbReference type="Pfam" id="PF03781">
    <property type="entry name" value="FGE-sulfatase"/>
    <property type="match status" value="1"/>
</dbReference>
<dbReference type="InterPro" id="IPR051043">
    <property type="entry name" value="Sulfatase_Mod_Factor_Kinase"/>
</dbReference>
<comment type="caution">
    <text evidence="2">The sequence shown here is derived from an EMBL/GenBank/DDBJ whole genome shotgun (WGS) entry which is preliminary data.</text>
</comment>
<reference evidence="3" key="1">
    <citation type="journal article" date="2019" name="Int. J. Syst. Evol. Microbiol.">
        <title>The Global Catalogue of Microorganisms (GCM) 10K type strain sequencing project: providing services to taxonomists for standard genome sequencing and annotation.</title>
        <authorList>
            <consortium name="The Broad Institute Genomics Platform"/>
            <consortium name="The Broad Institute Genome Sequencing Center for Infectious Disease"/>
            <person name="Wu L."/>
            <person name="Ma J."/>
        </authorList>
    </citation>
    <scope>NUCLEOTIDE SEQUENCE [LARGE SCALE GENOMIC DNA]</scope>
    <source>
        <strain evidence="3">JCM 4147</strain>
    </source>
</reference>
<organism evidence="2 3">
    <name type="scientific">Streptomyces pulveraceus</name>
    <dbReference type="NCBI Taxonomy" id="68258"/>
    <lineage>
        <taxon>Bacteria</taxon>
        <taxon>Bacillati</taxon>
        <taxon>Actinomycetota</taxon>
        <taxon>Actinomycetes</taxon>
        <taxon>Kitasatosporales</taxon>
        <taxon>Streptomycetaceae</taxon>
        <taxon>Streptomyces</taxon>
    </lineage>
</organism>
<sequence>MSAESVPLQVSAEIMRDIPGGEIVLRDEGTRTDWKVEVGAFRLAPYPVTRELYHAVGGEAAGSPAGPRTPVTDISWNEAVRFCNLFSRETGLQPCYATGDDPDGLDVVCDWQADGYRLPSEAEWEYACRAGTSGDRYGDLDEIAWHRGNSGGEVHDVATRTPNAWGLHDMIGNVWEWCWDLYDPTVYGPYRVFRGGGGFDPPRGCRASCRRKSHPTFRIDDLGFRLARTG</sequence>
<dbReference type="InterPro" id="IPR016187">
    <property type="entry name" value="CTDL_fold"/>
</dbReference>
<evidence type="ECO:0000259" key="1">
    <source>
        <dbReference type="Pfam" id="PF03781"/>
    </source>
</evidence>
<dbReference type="PANTHER" id="PTHR23150:SF19">
    <property type="entry name" value="FORMYLGLYCINE-GENERATING ENZYME"/>
    <property type="match status" value="1"/>
</dbReference>
<protein>
    <submittedName>
        <fullName evidence="2">Formylglycine-generating enzyme family protein</fullName>
    </submittedName>
</protein>
<proteinExistence type="predicted"/>
<dbReference type="SUPFAM" id="SSF56436">
    <property type="entry name" value="C-type lectin-like"/>
    <property type="match status" value="1"/>
</dbReference>
<dbReference type="RefSeq" id="WP_344510701.1">
    <property type="nucleotide sequence ID" value="NZ_BAAATU010000018.1"/>
</dbReference>
<gene>
    <name evidence="2" type="ORF">ACFP1B_06020</name>
</gene>
<feature type="domain" description="Sulfatase-modifying factor enzyme-like" evidence="1">
    <location>
        <begin position="38"/>
        <end position="228"/>
    </location>
</feature>
<dbReference type="EMBL" id="JBHSPU010000006">
    <property type="protein sequence ID" value="MFC5912987.1"/>
    <property type="molecule type" value="Genomic_DNA"/>
</dbReference>
<dbReference type="Proteomes" id="UP001596200">
    <property type="component" value="Unassembled WGS sequence"/>
</dbReference>
<dbReference type="InterPro" id="IPR042095">
    <property type="entry name" value="SUMF_sf"/>
</dbReference>